<evidence type="ECO:0000256" key="5">
    <source>
        <dbReference type="RuleBase" id="RU000454"/>
    </source>
</evidence>
<gene>
    <name evidence="9" type="ORF">FB45DRAFT_1002760</name>
</gene>
<keyword evidence="6" id="KW-0812">Transmembrane</keyword>
<dbReference type="SUPFAM" id="SSF50630">
    <property type="entry name" value="Acid proteases"/>
    <property type="match status" value="1"/>
</dbReference>
<dbReference type="GO" id="GO:0004190">
    <property type="term" value="F:aspartic-type endopeptidase activity"/>
    <property type="evidence" value="ECO:0007669"/>
    <property type="project" value="UniProtKB-KW"/>
</dbReference>
<evidence type="ECO:0000256" key="7">
    <source>
        <dbReference type="SAM" id="SignalP"/>
    </source>
</evidence>
<keyword evidence="7" id="KW-0732">Signal</keyword>
<keyword evidence="5" id="KW-0645">Protease</keyword>
<dbReference type="InterPro" id="IPR001969">
    <property type="entry name" value="Aspartic_peptidase_AS"/>
</dbReference>
<dbReference type="Proteomes" id="UP001221142">
    <property type="component" value="Unassembled WGS sequence"/>
</dbReference>
<keyword evidence="10" id="KW-1185">Reference proteome</keyword>
<protein>
    <submittedName>
        <fullName evidence="9">Aspartic peptidase domain-containing protein</fullName>
    </submittedName>
</protein>
<dbReference type="PANTHER" id="PTHR47966">
    <property type="entry name" value="BETA-SITE APP-CLEAVING ENZYME, ISOFORM A-RELATED"/>
    <property type="match status" value="1"/>
</dbReference>
<feature type="chain" id="PRO_5042289169" evidence="7">
    <location>
        <begin position="20"/>
        <end position="516"/>
    </location>
</feature>
<reference evidence="9" key="1">
    <citation type="submission" date="2023-03" db="EMBL/GenBank/DDBJ databases">
        <title>Massive genome expansion in bonnet fungi (Mycena s.s.) driven by repeated elements and novel gene families across ecological guilds.</title>
        <authorList>
            <consortium name="Lawrence Berkeley National Laboratory"/>
            <person name="Harder C.B."/>
            <person name="Miyauchi S."/>
            <person name="Viragh M."/>
            <person name="Kuo A."/>
            <person name="Thoen E."/>
            <person name="Andreopoulos B."/>
            <person name="Lu D."/>
            <person name="Skrede I."/>
            <person name="Drula E."/>
            <person name="Henrissat B."/>
            <person name="Morin E."/>
            <person name="Kohler A."/>
            <person name="Barry K."/>
            <person name="LaButti K."/>
            <person name="Morin E."/>
            <person name="Salamov A."/>
            <person name="Lipzen A."/>
            <person name="Mereny Z."/>
            <person name="Hegedus B."/>
            <person name="Baldrian P."/>
            <person name="Stursova M."/>
            <person name="Weitz H."/>
            <person name="Taylor A."/>
            <person name="Grigoriev I.V."/>
            <person name="Nagy L.G."/>
            <person name="Martin F."/>
            <person name="Kauserud H."/>
        </authorList>
    </citation>
    <scope>NUCLEOTIDE SEQUENCE</scope>
    <source>
        <strain evidence="9">9284</strain>
    </source>
</reference>
<sequence>MTVSAFWALVLAVLAGVAAQLSPIDATAPTLENGFSPPIAPAPSLQNSFSPPIAPAPSLQNSFSPPIEPSRVIGISRLPLVQRPRLGQSTNNIPVTSERQFSYSIRLTFGTQAFDLCFDTGSSDVWVVSSSCSDPDCEAVPQYDASLLQFANLNGKFNLNYLMGFAEGGIASTNIQMGPFMVESQVFALVDKTSQLDLASTGTSGIAGFAFPATAAISPTIGATFFQNLISALEADNQFMAFHLSRSDSGSSDPNASLTLGILDPAFASDPSALAYSAVIRTGPEYDYWKLPMLGMIVNGSPFQISSSRIPGATMPIAVLDSGTTLILGSAADVRALYALFGSAVRYLNGNYLVRCTFAAVISLVLGDKRVPYPIHPSDIAWQESESDGWCTGGIQPNDNVCNGDWLLGDVFLRNVYVVQNASGPTIGLRSVTDPVSALAQFRAERGPDVEGSDDDGVLAGMDGNNNNWNMATGFVKRWEREPAGVDTYVFGLIAGGAGFVVGSLGVLGWRIWRGV</sequence>
<dbReference type="InterPro" id="IPR033121">
    <property type="entry name" value="PEPTIDASE_A1"/>
</dbReference>
<comment type="similarity">
    <text evidence="1 5">Belongs to the peptidase A1 family.</text>
</comment>
<dbReference type="GO" id="GO:0006508">
    <property type="term" value="P:proteolysis"/>
    <property type="evidence" value="ECO:0007669"/>
    <property type="project" value="UniProtKB-KW"/>
</dbReference>
<feature type="active site" evidence="3">
    <location>
        <position position="119"/>
    </location>
</feature>
<dbReference type="InterPro" id="IPR034164">
    <property type="entry name" value="Pepsin-like_dom"/>
</dbReference>
<keyword evidence="5" id="KW-0378">Hydrolase</keyword>
<evidence type="ECO:0000256" key="1">
    <source>
        <dbReference type="ARBA" id="ARBA00007447"/>
    </source>
</evidence>
<comment type="caution">
    <text evidence="9">The sequence shown here is derived from an EMBL/GenBank/DDBJ whole genome shotgun (WGS) entry which is preliminary data.</text>
</comment>
<dbReference type="Pfam" id="PF00026">
    <property type="entry name" value="Asp"/>
    <property type="match status" value="1"/>
</dbReference>
<evidence type="ECO:0000259" key="8">
    <source>
        <dbReference type="PROSITE" id="PS51767"/>
    </source>
</evidence>
<proteinExistence type="inferred from homology"/>
<keyword evidence="2 5" id="KW-0064">Aspartyl protease</keyword>
<evidence type="ECO:0000256" key="2">
    <source>
        <dbReference type="ARBA" id="ARBA00022750"/>
    </source>
</evidence>
<dbReference type="InterPro" id="IPR001461">
    <property type="entry name" value="Aspartic_peptidase_A1"/>
</dbReference>
<accession>A0AAD7FQ54</accession>
<evidence type="ECO:0000256" key="4">
    <source>
        <dbReference type="PIRSR" id="PIRSR601461-2"/>
    </source>
</evidence>
<feature type="signal peptide" evidence="7">
    <location>
        <begin position="1"/>
        <end position="19"/>
    </location>
</feature>
<dbReference type="Gene3D" id="2.40.70.10">
    <property type="entry name" value="Acid Proteases"/>
    <property type="match status" value="2"/>
</dbReference>
<evidence type="ECO:0000313" key="10">
    <source>
        <dbReference type="Proteomes" id="UP001221142"/>
    </source>
</evidence>
<dbReference type="AlphaFoldDB" id="A0AAD7FQ54"/>
<name>A0AAD7FQ54_9AGAR</name>
<dbReference type="PRINTS" id="PR00792">
    <property type="entry name" value="PEPSIN"/>
</dbReference>
<feature type="domain" description="Peptidase A1" evidence="8">
    <location>
        <begin position="103"/>
        <end position="430"/>
    </location>
</feature>
<dbReference type="PROSITE" id="PS51767">
    <property type="entry name" value="PEPTIDASE_A1"/>
    <property type="match status" value="1"/>
</dbReference>
<dbReference type="PANTHER" id="PTHR47966:SF57">
    <property type="entry name" value="PEPTIDASE A1 DOMAIN-CONTAINING PROTEIN"/>
    <property type="match status" value="1"/>
</dbReference>
<evidence type="ECO:0000256" key="6">
    <source>
        <dbReference type="SAM" id="Phobius"/>
    </source>
</evidence>
<feature type="disulfide bond" evidence="4">
    <location>
        <begin position="132"/>
        <end position="137"/>
    </location>
</feature>
<evidence type="ECO:0000313" key="9">
    <source>
        <dbReference type="EMBL" id="KAJ7632195.1"/>
    </source>
</evidence>
<keyword evidence="6" id="KW-0472">Membrane</keyword>
<feature type="transmembrane region" description="Helical" evidence="6">
    <location>
        <begin position="489"/>
        <end position="513"/>
    </location>
</feature>
<dbReference type="PROSITE" id="PS00141">
    <property type="entry name" value="ASP_PROTEASE"/>
    <property type="match status" value="1"/>
</dbReference>
<evidence type="ECO:0000256" key="3">
    <source>
        <dbReference type="PIRSR" id="PIRSR601461-1"/>
    </source>
</evidence>
<keyword evidence="6" id="KW-1133">Transmembrane helix</keyword>
<dbReference type="CDD" id="cd05471">
    <property type="entry name" value="pepsin_like"/>
    <property type="match status" value="1"/>
</dbReference>
<organism evidence="9 10">
    <name type="scientific">Roridomyces roridus</name>
    <dbReference type="NCBI Taxonomy" id="1738132"/>
    <lineage>
        <taxon>Eukaryota</taxon>
        <taxon>Fungi</taxon>
        <taxon>Dikarya</taxon>
        <taxon>Basidiomycota</taxon>
        <taxon>Agaricomycotina</taxon>
        <taxon>Agaricomycetes</taxon>
        <taxon>Agaricomycetidae</taxon>
        <taxon>Agaricales</taxon>
        <taxon>Marasmiineae</taxon>
        <taxon>Mycenaceae</taxon>
        <taxon>Roridomyces</taxon>
    </lineage>
</organism>
<keyword evidence="4" id="KW-1015">Disulfide bond</keyword>
<dbReference type="EMBL" id="JARKIF010000008">
    <property type="protein sequence ID" value="KAJ7632195.1"/>
    <property type="molecule type" value="Genomic_DNA"/>
</dbReference>
<dbReference type="InterPro" id="IPR021109">
    <property type="entry name" value="Peptidase_aspartic_dom_sf"/>
</dbReference>
<feature type="active site" evidence="3">
    <location>
        <position position="321"/>
    </location>
</feature>